<dbReference type="Proteomes" id="UP000694621">
    <property type="component" value="Unplaced"/>
</dbReference>
<dbReference type="PANTHER" id="PTHR11039">
    <property type="entry name" value="NEBULIN"/>
    <property type="match status" value="1"/>
</dbReference>
<dbReference type="GO" id="GO:0030018">
    <property type="term" value="C:Z disc"/>
    <property type="evidence" value="ECO:0007669"/>
    <property type="project" value="InterPro"/>
</dbReference>
<keyword evidence="5" id="KW-0009">Actin-binding</keyword>
<dbReference type="SMART" id="SM00132">
    <property type="entry name" value="LIM"/>
    <property type="match status" value="1"/>
</dbReference>
<sequence>MNIQNCARCGFVVYPAEKISLISQNWHKACFHCEVCKMVLTANNFVSHQKRPYCQVHNPRNNTFTSVYETPVNINAKKQAEAVSEVKYTEVYEQSKGKGSFPAMLTPGYEVAKKANTLASNVEYKKGHEERVSKYTTVTDSPEVLLAKSQGRIASDFVYTEDYEQQRGKGSFPAHVTPGYQTVKKANEMASKVKYQQKYEQEMKGKASTDAGAAEFALAKENAEKFSQHAYTEEYEQQRGKGSFPAMITPGYQMAKKANDIASDLKYKKDLNKMKGSSAYHSLTTDDNLTLKNARKINKLVSEVEYKKDLENTKGHSINYCETPQFKTVSKIAQFTSDNKYKEKYTSHMKGHYEGTGVDKKTAHAMKVRKLASNIAYKSDYEQEKTEQGEYNYPADITPSYQTQKKLEPLKDKNYRQHIDKLKYSQVTDTPDIIQARINAQQLSNVNYKADYEKTKTQYTIAQDTPQLQKAKANAELISDIKYKEEWEKNKSKVHDVGADTLTLKAAKASRDLIAYKKNSKETQAKYNLTKDMVNLSHAKKAQALASDLDYRKKLHEYTILPDDIKVQQAKKAYNLQSDNQYRSDLVWMKGVGWEAEGCLDVEQAKKAGELLSDKKYRQKVDSVKFTQVADTPSIQHAKKSQELQSDLTYKAGTEQIIHQYTVSKDEPLYKQAKANAELLSNKSYKSSWEAQREKGFELSMDALSILTAKAKRDLASDVKYKQQYEMTKGKMIGVKNVTDDSHLAHSALATKLQSDRNYKKEYEDTKTKHSASLDMMTISHAKKAQDLATETNYRTILHEYTTLPSDMKVAWAKKAYGQQSDKKYRSDLNWMKGVGWETTGSLDVKQARKASDLASEKKYRQHVSALKFTSVEDTPEMVQAKLSNKLALDRLYREKGETEKHKYTMTGDLPEHVQAKMNAMNISESRYKESWMKLRDGGYKLRLDAIPFQAAKSSGEVLSDQKYKEEFLKMKGKMIGLKALQDDINIAHSVHASHLQSDVSILMDRTVHSQFHLPMDMLEVAHAKKAQALVSDQDYRMTLHNYTTLPDDLNVQAAKRAYSLQSEHHNLLSYRSDLNYLRGAAWIATGALQIEGSKHATQLISDKKYRQQPYTFKHTSVTDSPDIVHAKLSNKLTNERLYKEKGENFRHNYTITAERPEITQAKINAANYSDTKYKESWHTLRAQGYKLTMQDIPFQAAKASTDIASDYQYKHNHVLEKGKHIGARSIMDDSHLLHCMQTAHLQSDKNYRKDAIATSGQFHLGMDLVNLVHAKKAQSLASDQDYKTRLHSYTVLPDDIKVQWAKKAYELQSQNAYKSDLNFMKGVAWDSVGAPQLESAKKAGELISDKKYRQLPDRLKFTQVADSPDIIHAKNSYMQCSERLYKSGDSDSMHKYTLHADHPDFIRAKMNAQQISDKVYKASGDQVKTAGYDLRLDAIPFQTAKASREIASDFRYKEAFVKQKGQQVGLLSVEDDPKMRHSLAVGKLQSDNEYKKQFQETRSQYKIHADQPEFLQARKSQAQASDLSYRQRLHNYTCDPEQLNFKHAKEAYKLQSDVKYKSDLNWIKGVGWTPPGSHKVEMARRAAELGLADGVDTDEAIAKYQQLMVRLKLEQIRKQSEKDKTWWLVWRSE</sequence>
<dbReference type="PROSITE" id="PS00478">
    <property type="entry name" value="LIM_DOMAIN_1"/>
    <property type="match status" value="1"/>
</dbReference>
<dbReference type="Pfam" id="PF00880">
    <property type="entry name" value="Nebulin"/>
    <property type="match status" value="20"/>
</dbReference>
<evidence type="ECO:0000256" key="2">
    <source>
        <dbReference type="ARBA" id="ARBA00022737"/>
    </source>
</evidence>
<keyword evidence="1 6" id="KW-0479">Metal-binding</keyword>
<dbReference type="InterPro" id="IPR001781">
    <property type="entry name" value="Znf_LIM"/>
</dbReference>
<organism evidence="8 9">
    <name type="scientific">Astyanax mexicanus</name>
    <name type="common">Blind cave fish</name>
    <name type="synonym">Astyanax fasciatus mexicanus</name>
    <dbReference type="NCBI Taxonomy" id="7994"/>
    <lineage>
        <taxon>Eukaryota</taxon>
        <taxon>Metazoa</taxon>
        <taxon>Chordata</taxon>
        <taxon>Craniata</taxon>
        <taxon>Vertebrata</taxon>
        <taxon>Euteleostomi</taxon>
        <taxon>Actinopterygii</taxon>
        <taxon>Neopterygii</taxon>
        <taxon>Teleostei</taxon>
        <taxon>Ostariophysi</taxon>
        <taxon>Characiformes</taxon>
        <taxon>Characoidei</taxon>
        <taxon>Acestrorhamphidae</taxon>
        <taxon>Acestrorhamphinae</taxon>
        <taxon>Astyanax</taxon>
    </lineage>
</organism>
<feature type="domain" description="LIM zinc-binding" evidence="7">
    <location>
        <begin position="4"/>
        <end position="64"/>
    </location>
</feature>
<dbReference type="InterPro" id="IPR000900">
    <property type="entry name" value="Nebulin_repeat"/>
</dbReference>
<keyword evidence="3 6" id="KW-0862">Zinc</keyword>
<dbReference type="CDD" id="cd09446">
    <property type="entry name" value="LIM_N_RAP"/>
    <property type="match status" value="1"/>
</dbReference>
<dbReference type="SMART" id="SM00227">
    <property type="entry name" value="NEBU"/>
    <property type="match status" value="40"/>
</dbReference>
<dbReference type="InterPro" id="IPR013998">
    <property type="entry name" value="Nebulin-like"/>
</dbReference>
<name>A0A8B9K507_ASTMX</name>
<dbReference type="InterPro" id="IPR055297">
    <property type="entry name" value="NEBU/NEBL"/>
</dbReference>
<evidence type="ECO:0000256" key="1">
    <source>
        <dbReference type="ARBA" id="ARBA00022723"/>
    </source>
</evidence>
<dbReference type="GO" id="GO:0046872">
    <property type="term" value="F:metal ion binding"/>
    <property type="evidence" value="ECO:0007669"/>
    <property type="project" value="UniProtKB-KW"/>
</dbReference>
<evidence type="ECO:0000256" key="5">
    <source>
        <dbReference type="ARBA" id="ARBA00023203"/>
    </source>
</evidence>
<accession>A0A8B9K507</accession>
<protein>
    <submittedName>
        <fullName evidence="8">Nebulin-related anchoring protein</fullName>
    </submittedName>
</protein>
<dbReference type="GO" id="GO:0051015">
    <property type="term" value="F:actin filament binding"/>
    <property type="evidence" value="ECO:0007669"/>
    <property type="project" value="InterPro"/>
</dbReference>
<evidence type="ECO:0000256" key="6">
    <source>
        <dbReference type="PROSITE-ProRule" id="PRU00125"/>
    </source>
</evidence>
<dbReference type="Gene3D" id="2.10.110.10">
    <property type="entry name" value="Cysteine Rich Protein"/>
    <property type="match status" value="1"/>
</dbReference>
<reference evidence="8" key="1">
    <citation type="submission" date="2025-08" db="UniProtKB">
        <authorList>
            <consortium name="Ensembl"/>
        </authorList>
    </citation>
    <scope>IDENTIFICATION</scope>
</reference>
<proteinExistence type="predicted"/>
<dbReference type="Pfam" id="PF00412">
    <property type="entry name" value="LIM"/>
    <property type="match status" value="1"/>
</dbReference>
<keyword evidence="4 6" id="KW-0440">LIM domain</keyword>
<evidence type="ECO:0000256" key="4">
    <source>
        <dbReference type="ARBA" id="ARBA00023038"/>
    </source>
</evidence>
<keyword evidence="2" id="KW-0677">Repeat</keyword>
<evidence type="ECO:0000313" key="8">
    <source>
        <dbReference type="Ensembl" id="ENSAMXP00005031449.1"/>
    </source>
</evidence>
<dbReference type="PROSITE" id="PS50023">
    <property type="entry name" value="LIM_DOMAIN_2"/>
    <property type="match status" value="1"/>
</dbReference>
<evidence type="ECO:0000259" key="7">
    <source>
        <dbReference type="PROSITE" id="PS50023"/>
    </source>
</evidence>
<dbReference type="Ensembl" id="ENSAMXT00005034410.1">
    <property type="protein sequence ID" value="ENSAMXP00005031449.1"/>
    <property type="gene ID" value="ENSAMXG00005015328.1"/>
</dbReference>
<dbReference type="GO" id="GO:0071691">
    <property type="term" value="P:cardiac muscle thin filament assembly"/>
    <property type="evidence" value="ECO:0007669"/>
    <property type="project" value="TreeGrafter"/>
</dbReference>
<dbReference type="PRINTS" id="PR00510">
    <property type="entry name" value="NEBULIN"/>
</dbReference>
<dbReference type="FunFam" id="2.10.110.10:FF:000110">
    <property type="entry name" value="Nebulin related anchoring protein"/>
    <property type="match status" value="1"/>
</dbReference>
<evidence type="ECO:0000313" key="9">
    <source>
        <dbReference type="Proteomes" id="UP000694621"/>
    </source>
</evidence>
<dbReference type="SUPFAM" id="SSF57716">
    <property type="entry name" value="Glucocorticoid receptor-like (DNA-binding domain)"/>
    <property type="match status" value="1"/>
</dbReference>
<dbReference type="PROSITE" id="PS51216">
    <property type="entry name" value="NEBULIN"/>
    <property type="match status" value="27"/>
</dbReference>
<evidence type="ECO:0000256" key="3">
    <source>
        <dbReference type="ARBA" id="ARBA00022833"/>
    </source>
</evidence>
<dbReference type="PANTHER" id="PTHR11039:SF39">
    <property type="entry name" value="NEBULIN-RELATED-ANCHORING PROTEIN"/>
    <property type="match status" value="1"/>
</dbReference>